<dbReference type="GO" id="GO:0006801">
    <property type="term" value="P:superoxide metabolic process"/>
    <property type="evidence" value="ECO:0007669"/>
    <property type="project" value="InterPro"/>
</dbReference>
<evidence type="ECO:0000256" key="1">
    <source>
        <dbReference type="SAM" id="Phobius"/>
    </source>
</evidence>
<dbReference type="OrthoDB" id="159229at2759"/>
<feature type="non-terminal residue" evidence="2">
    <location>
        <position position="1"/>
    </location>
</feature>
<keyword evidence="1" id="KW-0472">Membrane</keyword>
<dbReference type="STRING" id="78915.A0A4P9XLU4"/>
<protein>
    <recommendedName>
        <fullName evidence="4">Superoxide dismutase copper/zinc binding domain-containing protein</fullName>
    </recommendedName>
</protein>
<organism evidence="2 3">
    <name type="scientific">Thamnocephalis sphaerospora</name>
    <dbReference type="NCBI Taxonomy" id="78915"/>
    <lineage>
        <taxon>Eukaryota</taxon>
        <taxon>Fungi</taxon>
        <taxon>Fungi incertae sedis</taxon>
        <taxon>Zoopagomycota</taxon>
        <taxon>Zoopagomycotina</taxon>
        <taxon>Zoopagomycetes</taxon>
        <taxon>Zoopagales</taxon>
        <taxon>Sigmoideomycetaceae</taxon>
        <taxon>Thamnocephalis</taxon>
    </lineage>
</organism>
<dbReference type="Gene3D" id="2.60.40.200">
    <property type="entry name" value="Superoxide dismutase, copper/zinc binding domain"/>
    <property type="match status" value="1"/>
</dbReference>
<proteinExistence type="predicted"/>
<evidence type="ECO:0008006" key="4">
    <source>
        <dbReference type="Google" id="ProtNLM"/>
    </source>
</evidence>
<dbReference type="AlphaFoldDB" id="A0A4P9XLU4"/>
<name>A0A4P9XLU4_9FUNG</name>
<keyword evidence="3" id="KW-1185">Reference proteome</keyword>
<accession>A0A4P9XLU4</accession>
<reference evidence="3" key="1">
    <citation type="journal article" date="2018" name="Nat. Microbiol.">
        <title>Leveraging single-cell genomics to expand the fungal tree of life.</title>
        <authorList>
            <person name="Ahrendt S.R."/>
            <person name="Quandt C.A."/>
            <person name="Ciobanu D."/>
            <person name="Clum A."/>
            <person name="Salamov A."/>
            <person name="Andreopoulos B."/>
            <person name="Cheng J.F."/>
            <person name="Woyke T."/>
            <person name="Pelin A."/>
            <person name="Henrissat B."/>
            <person name="Reynolds N.K."/>
            <person name="Benny G.L."/>
            <person name="Smith M.E."/>
            <person name="James T.Y."/>
            <person name="Grigoriev I.V."/>
        </authorList>
    </citation>
    <scope>NUCLEOTIDE SEQUENCE [LARGE SCALE GENOMIC DNA]</scope>
    <source>
        <strain evidence="3">RSA 1356</strain>
    </source>
</reference>
<dbReference type="EMBL" id="KZ992926">
    <property type="protein sequence ID" value="RKP06230.1"/>
    <property type="molecule type" value="Genomic_DNA"/>
</dbReference>
<dbReference type="SUPFAM" id="SSF49329">
    <property type="entry name" value="Cu,Zn superoxide dismutase-like"/>
    <property type="match status" value="1"/>
</dbReference>
<evidence type="ECO:0000313" key="3">
    <source>
        <dbReference type="Proteomes" id="UP000271241"/>
    </source>
</evidence>
<dbReference type="Proteomes" id="UP000271241">
    <property type="component" value="Unassembled WGS sequence"/>
</dbReference>
<keyword evidence="1" id="KW-0812">Transmembrane</keyword>
<sequence length="172" mass="18422">GYQIHIHQNLVPINGSCADTLGHLDPFRVNPNPGKPYPCDPNDIRTCEAGDLSGKHGLLRAANGTGWLTGAELMSFLDPQLGWNANAPDANILMSRSVVIHRPSDAVRYTCANIVETDKDWRPLHPGTLYASTFSAAAHGGPHTSSPARFWLVLAAVVATIVPSVVLGHGMR</sequence>
<gene>
    <name evidence="2" type="ORF">THASP1DRAFT_18734</name>
</gene>
<feature type="transmembrane region" description="Helical" evidence="1">
    <location>
        <begin position="150"/>
        <end position="168"/>
    </location>
</feature>
<evidence type="ECO:0000313" key="2">
    <source>
        <dbReference type="EMBL" id="RKP06230.1"/>
    </source>
</evidence>
<dbReference type="GO" id="GO:0046872">
    <property type="term" value="F:metal ion binding"/>
    <property type="evidence" value="ECO:0007669"/>
    <property type="project" value="InterPro"/>
</dbReference>
<keyword evidence="1" id="KW-1133">Transmembrane helix</keyword>
<dbReference type="InterPro" id="IPR036423">
    <property type="entry name" value="SOD-like_Cu/Zn_dom_sf"/>
</dbReference>